<dbReference type="PANTHER" id="PTHR11008:SF40">
    <property type="entry name" value="PROTEIN TAKEOUT"/>
    <property type="match status" value="1"/>
</dbReference>
<dbReference type="OMA" id="TTRFHMH"/>
<evidence type="ECO:0000256" key="3">
    <source>
        <dbReference type="ARBA" id="ARBA00060902"/>
    </source>
</evidence>
<dbReference type="SMR" id="B4LZV3"/>
<dbReference type="AlphaFoldDB" id="B4LZV3"/>
<gene>
    <name evidence="5" type="primary">Dvir\GJ24018</name>
    <name evidence="5" type="ORF">Dvir_GJ24018</name>
</gene>
<dbReference type="STRING" id="7244.B4LZV3"/>
<evidence type="ECO:0000313" key="6">
    <source>
        <dbReference type="Proteomes" id="UP000008792"/>
    </source>
</evidence>
<comment type="similarity">
    <text evidence="3">Belongs to the TO family.</text>
</comment>
<keyword evidence="1 4" id="KW-0732">Signal</keyword>
<dbReference type="PhylomeDB" id="B4LZV3"/>
<evidence type="ECO:0000313" key="5">
    <source>
        <dbReference type="EMBL" id="EDW67181.1"/>
    </source>
</evidence>
<dbReference type="OrthoDB" id="8190514at2759"/>
<feature type="signal peptide" evidence="4">
    <location>
        <begin position="1"/>
        <end position="18"/>
    </location>
</feature>
<dbReference type="EMBL" id="CH940650">
    <property type="protein sequence ID" value="EDW67181.1"/>
    <property type="molecule type" value="Genomic_DNA"/>
</dbReference>
<evidence type="ECO:0000256" key="4">
    <source>
        <dbReference type="SAM" id="SignalP"/>
    </source>
</evidence>
<protein>
    <recommendedName>
        <fullName evidence="7">Protein takeout</fullName>
    </recommendedName>
</protein>
<dbReference type="Pfam" id="PF06585">
    <property type="entry name" value="JHBP"/>
    <property type="match status" value="1"/>
</dbReference>
<dbReference type="FunCoup" id="B4LZV3">
    <property type="interactions" value="33"/>
</dbReference>
<evidence type="ECO:0000256" key="1">
    <source>
        <dbReference type="ARBA" id="ARBA00022729"/>
    </source>
</evidence>
<keyword evidence="2" id="KW-0090">Biological rhythms</keyword>
<dbReference type="GO" id="GO:0007623">
    <property type="term" value="P:circadian rhythm"/>
    <property type="evidence" value="ECO:0007669"/>
    <property type="project" value="UniProtKB-ARBA"/>
</dbReference>
<dbReference type="HOGENOM" id="CLU_069908_0_0_1"/>
<feature type="chain" id="PRO_5002813477" description="Protein takeout" evidence="4">
    <location>
        <begin position="19"/>
        <end position="246"/>
    </location>
</feature>
<dbReference type="SMART" id="SM00700">
    <property type="entry name" value="JHBP"/>
    <property type="match status" value="1"/>
</dbReference>
<dbReference type="GO" id="GO:0005615">
    <property type="term" value="C:extracellular space"/>
    <property type="evidence" value="ECO:0007669"/>
    <property type="project" value="TreeGrafter"/>
</dbReference>
<dbReference type="Gene3D" id="3.15.10.30">
    <property type="entry name" value="Haemolymph juvenile hormone binding protein"/>
    <property type="match status" value="1"/>
</dbReference>
<accession>B4LZV3</accession>
<dbReference type="InterPro" id="IPR010562">
    <property type="entry name" value="Haemolymph_juvenile_hormone-bd"/>
</dbReference>
<organism evidence="5 6">
    <name type="scientific">Drosophila virilis</name>
    <name type="common">Fruit fly</name>
    <dbReference type="NCBI Taxonomy" id="7244"/>
    <lineage>
        <taxon>Eukaryota</taxon>
        <taxon>Metazoa</taxon>
        <taxon>Ecdysozoa</taxon>
        <taxon>Arthropoda</taxon>
        <taxon>Hexapoda</taxon>
        <taxon>Insecta</taxon>
        <taxon>Pterygota</taxon>
        <taxon>Neoptera</taxon>
        <taxon>Endopterygota</taxon>
        <taxon>Diptera</taxon>
        <taxon>Brachycera</taxon>
        <taxon>Muscomorpha</taxon>
        <taxon>Ephydroidea</taxon>
        <taxon>Drosophilidae</taxon>
        <taxon>Drosophila</taxon>
    </lineage>
</organism>
<name>B4LZV3_DROVI</name>
<dbReference type="KEGG" id="dvi:6629678"/>
<dbReference type="PANTHER" id="PTHR11008">
    <property type="entry name" value="PROTEIN TAKEOUT-LIKE PROTEIN"/>
    <property type="match status" value="1"/>
</dbReference>
<keyword evidence="6" id="KW-1185">Reference proteome</keyword>
<dbReference type="Proteomes" id="UP000008792">
    <property type="component" value="Unassembled WGS sequence"/>
</dbReference>
<dbReference type="InParanoid" id="B4LZV3"/>
<proteinExistence type="inferred from homology"/>
<dbReference type="FunFam" id="3.15.10.30:FF:000001">
    <property type="entry name" value="Takeout-like protein 1"/>
    <property type="match status" value="1"/>
</dbReference>
<reference evidence="5 6" key="1">
    <citation type="journal article" date="2007" name="Nature">
        <title>Evolution of genes and genomes on the Drosophila phylogeny.</title>
        <authorList>
            <consortium name="Drosophila 12 Genomes Consortium"/>
            <person name="Clark A.G."/>
            <person name="Eisen M.B."/>
            <person name="Smith D.R."/>
            <person name="Bergman C.M."/>
            <person name="Oliver B."/>
            <person name="Markow T.A."/>
            <person name="Kaufman T.C."/>
            <person name="Kellis M."/>
            <person name="Gelbart W."/>
            <person name="Iyer V.N."/>
            <person name="Pollard D.A."/>
            <person name="Sackton T.B."/>
            <person name="Larracuente A.M."/>
            <person name="Singh N.D."/>
            <person name="Abad J.P."/>
            <person name="Abt D.N."/>
            <person name="Adryan B."/>
            <person name="Aguade M."/>
            <person name="Akashi H."/>
            <person name="Anderson W.W."/>
            <person name="Aquadro C.F."/>
            <person name="Ardell D.H."/>
            <person name="Arguello R."/>
            <person name="Artieri C.G."/>
            <person name="Barbash D.A."/>
            <person name="Barker D."/>
            <person name="Barsanti P."/>
            <person name="Batterham P."/>
            <person name="Batzoglou S."/>
            <person name="Begun D."/>
            <person name="Bhutkar A."/>
            <person name="Blanco E."/>
            <person name="Bosak S.A."/>
            <person name="Bradley R.K."/>
            <person name="Brand A.D."/>
            <person name="Brent M.R."/>
            <person name="Brooks A.N."/>
            <person name="Brown R.H."/>
            <person name="Butlin R.K."/>
            <person name="Caggese C."/>
            <person name="Calvi B.R."/>
            <person name="Bernardo de Carvalho A."/>
            <person name="Caspi A."/>
            <person name="Castrezana S."/>
            <person name="Celniker S.E."/>
            <person name="Chang J.L."/>
            <person name="Chapple C."/>
            <person name="Chatterji S."/>
            <person name="Chinwalla A."/>
            <person name="Civetta A."/>
            <person name="Clifton S.W."/>
            <person name="Comeron J.M."/>
            <person name="Costello J.C."/>
            <person name="Coyne J.A."/>
            <person name="Daub J."/>
            <person name="David R.G."/>
            <person name="Delcher A.L."/>
            <person name="Delehaunty K."/>
            <person name="Do C.B."/>
            <person name="Ebling H."/>
            <person name="Edwards K."/>
            <person name="Eickbush T."/>
            <person name="Evans J.D."/>
            <person name="Filipski A."/>
            <person name="Findeiss S."/>
            <person name="Freyhult E."/>
            <person name="Fulton L."/>
            <person name="Fulton R."/>
            <person name="Garcia A.C."/>
            <person name="Gardiner A."/>
            <person name="Garfield D.A."/>
            <person name="Garvin B.E."/>
            <person name="Gibson G."/>
            <person name="Gilbert D."/>
            <person name="Gnerre S."/>
            <person name="Godfrey J."/>
            <person name="Good R."/>
            <person name="Gotea V."/>
            <person name="Gravely B."/>
            <person name="Greenberg A.J."/>
            <person name="Griffiths-Jones S."/>
            <person name="Gross S."/>
            <person name="Guigo R."/>
            <person name="Gustafson E.A."/>
            <person name="Haerty W."/>
            <person name="Hahn M.W."/>
            <person name="Halligan D.L."/>
            <person name="Halpern A.L."/>
            <person name="Halter G.M."/>
            <person name="Han M.V."/>
            <person name="Heger A."/>
            <person name="Hillier L."/>
            <person name="Hinrichs A.S."/>
            <person name="Holmes I."/>
            <person name="Hoskins R.A."/>
            <person name="Hubisz M.J."/>
            <person name="Hultmark D."/>
            <person name="Huntley M.A."/>
            <person name="Jaffe D.B."/>
            <person name="Jagadeeshan S."/>
            <person name="Jeck W.R."/>
            <person name="Johnson J."/>
            <person name="Jones C.D."/>
            <person name="Jordan W.C."/>
            <person name="Karpen G.H."/>
            <person name="Kataoka E."/>
            <person name="Keightley P.D."/>
            <person name="Kheradpour P."/>
            <person name="Kirkness E.F."/>
            <person name="Koerich L.B."/>
            <person name="Kristiansen K."/>
            <person name="Kudrna D."/>
            <person name="Kulathinal R.J."/>
            <person name="Kumar S."/>
            <person name="Kwok R."/>
            <person name="Lander E."/>
            <person name="Langley C.H."/>
            <person name="Lapoint R."/>
            <person name="Lazzaro B.P."/>
            <person name="Lee S.J."/>
            <person name="Levesque L."/>
            <person name="Li R."/>
            <person name="Lin C.F."/>
            <person name="Lin M.F."/>
            <person name="Lindblad-Toh K."/>
            <person name="Llopart A."/>
            <person name="Long M."/>
            <person name="Low L."/>
            <person name="Lozovsky E."/>
            <person name="Lu J."/>
            <person name="Luo M."/>
            <person name="Machado C.A."/>
            <person name="Makalowski W."/>
            <person name="Marzo M."/>
            <person name="Matsuda M."/>
            <person name="Matzkin L."/>
            <person name="McAllister B."/>
            <person name="McBride C.S."/>
            <person name="McKernan B."/>
            <person name="McKernan K."/>
            <person name="Mendez-Lago M."/>
            <person name="Minx P."/>
            <person name="Mollenhauer M.U."/>
            <person name="Montooth K."/>
            <person name="Mount S.M."/>
            <person name="Mu X."/>
            <person name="Myers E."/>
            <person name="Negre B."/>
            <person name="Newfeld S."/>
            <person name="Nielsen R."/>
            <person name="Noor M.A."/>
            <person name="O'Grady P."/>
            <person name="Pachter L."/>
            <person name="Papaceit M."/>
            <person name="Parisi M.J."/>
            <person name="Parisi M."/>
            <person name="Parts L."/>
            <person name="Pedersen J.S."/>
            <person name="Pesole G."/>
            <person name="Phillippy A.M."/>
            <person name="Ponting C.P."/>
            <person name="Pop M."/>
            <person name="Porcelli D."/>
            <person name="Powell J.R."/>
            <person name="Prohaska S."/>
            <person name="Pruitt K."/>
            <person name="Puig M."/>
            <person name="Quesneville H."/>
            <person name="Ram K.R."/>
            <person name="Rand D."/>
            <person name="Rasmussen M.D."/>
            <person name="Reed L.K."/>
            <person name="Reenan R."/>
            <person name="Reily A."/>
            <person name="Remington K.A."/>
            <person name="Rieger T.T."/>
            <person name="Ritchie M.G."/>
            <person name="Robin C."/>
            <person name="Rogers Y.H."/>
            <person name="Rohde C."/>
            <person name="Rozas J."/>
            <person name="Rubenfield M.J."/>
            <person name="Ruiz A."/>
            <person name="Russo S."/>
            <person name="Salzberg S.L."/>
            <person name="Sanchez-Gracia A."/>
            <person name="Saranga D.J."/>
            <person name="Sato H."/>
            <person name="Schaeffer S.W."/>
            <person name="Schatz M.C."/>
            <person name="Schlenke T."/>
            <person name="Schwartz R."/>
            <person name="Segarra C."/>
            <person name="Singh R.S."/>
            <person name="Sirot L."/>
            <person name="Sirota M."/>
            <person name="Sisneros N.B."/>
            <person name="Smith C.D."/>
            <person name="Smith T.F."/>
            <person name="Spieth J."/>
            <person name="Stage D.E."/>
            <person name="Stark A."/>
            <person name="Stephan W."/>
            <person name="Strausberg R.L."/>
            <person name="Strempel S."/>
            <person name="Sturgill D."/>
            <person name="Sutton G."/>
            <person name="Sutton G.G."/>
            <person name="Tao W."/>
            <person name="Teichmann S."/>
            <person name="Tobari Y.N."/>
            <person name="Tomimura Y."/>
            <person name="Tsolas J.M."/>
            <person name="Valente V.L."/>
            <person name="Venter E."/>
            <person name="Venter J.C."/>
            <person name="Vicario S."/>
            <person name="Vieira F.G."/>
            <person name="Vilella A.J."/>
            <person name="Villasante A."/>
            <person name="Walenz B."/>
            <person name="Wang J."/>
            <person name="Wasserman M."/>
            <person name="Watts T."/>
            <person name="Wilson D."/>
            <person name="Wilson R.K."/>
            <person name="Wing R.A."/>
            <person name="Wolfner M.F."/>
            <person name="Wong A."/>
            <person name="Wong G.K."/>
            <person name="Wu C.I."/>
            <person name="Wu G."/>
            <person name="Yamamoto D."/>
            <person name="Yang H.P."/>
            <person name="Yang S.P."/>
            <person name="Yorke J.A."/>
            <person name="Yoshida K."/>
            <person name="Zdobnov E."/>
            <person name="Zhang P."/>
            <person name="Zhang Y."/>
            <person name="Zimin A.V."/>
            <person name="Baldwin J."/>
            <person name="Abdouelleil A."/>
            <person name="Abdulkadir J."/>
            <person name="Abebe A."/>
            <person name="Abera B."/>
            <person name="Abreu J."/>
            <person name="Acer S.C."/>
            <person name="Aftuck L."/>
            <person name="Alexander A."/>
            <person name="An P."/>
            <person name="Anderson E."/>
            <person name="Anderson S."/>
            <person name="Arachi H."/>
            <person name="Azer M."/>
            <person name="Bachantsang P."/>
            <person name="Barry A."/>
            <person name="Bayul T."/>
            <person name="Berlin A."/>
            <person name="Bessette D."/>
            <person name="Bloom T."/>
            <person name="Blye J."/>
            <person name="Boguslavskiy L."/>
            <person name="Bonnet C."/>
            <person name="Boukhgalter B."/>
            <person name="Bourzgui I."/>
            <person name="Brown A."/>
            <person name="Cahill P."/>
            <person name="Channer S."/>
            <person name="Cheshatsang Y."/>
            <person name="Chuda L."/>
            <person name="Citroen M."/>
            <person name="Collymore A."/>
            <person name="Cooke P."/>
            <person name="Costello M."/>
            <person name="D'Aco K."/>
            <person name="Daza R."/>
            <person name="De Haan G."/>
            <person name="DeGray S."/>
            <person name="DeMaso C."/>
            <person name="Dhargay N."/>
            <person name="Dooley K."/>
            <person name="Dooley E."/>
            <person name="Doricent M."/>
            <person name="Dorje P."/>
            <person name="Dorjee K."/>
            <person name="Dupes A."/>
            <person name="Elong R."/>
            <person name="Falk J."/>
            <person name="Farina A."/>
            <person name="Faro S."/>
            <person name="Ferguson D."/>
            <person name="Fisher S."/>
            <person name="Foley C.D."/>
            <person name="Franke A."/>
            <person name="Friedrich D."/>
            <person name="Gadbois L."/>
            <person name="Gearin G."/>
            <person name="Gearin C.R."/>
            <person name="Giannoukos G."/>
            <person name="Goode T."/>
            <person name="Graham J."/>
            <person name="Grandbois E."/>
            <person name="Grewal S."/>
            <person name="Gyaltsen K."/>
            <person name="Hafez N."/>
            <person name="Hagos B."/>
            <person name="Hall J."/>
            <person name="Henson C."/>
            <person name="Hollinger A."/>
            <person name="Honan T."/>
            <person name="Huard M.D."/>
            <person name="Hughes L."/>
            <person name="Hurhula B."/>
            <person name="Husby M.E."/>
            <person name="Kamat A."/>
            <person name="Kanga B."/>
            <person name="Kashin S."/>
            <person name="Khazanovich D."/>
            <person name="Kisner P."/>
            <person name="Lance K."/>
            <person name="Lara M."/>
            <person name="Lee W."/>
            <person name="Lennon N."/>
            <person name="Letendre F."/>
            <person name="LeVine R."/>
            <person name="Lipovsky A."/>
            <person name="Liu X."/>
            <person name="Liu J."/>
            <person name="Liu S."/>
            <person name="Lokyitsang T."/>
            <person name="Lokyitsang Y."/>
            <person name="Lubonja R."/>
            <person name="Lui A."/>
            <person name="MacDonald P."/>
            <person name="Magnisalis V."/>
            <person name="Maru K."/>
            <person name="Matthews C."/>
            <person name="McCusker W."/>
            <person name="McDonough S."/>
            <person name="Mehta T."/>
            <person name="Meldrim J."/>
            <person name="Meneus L."/>
            <person name="Mihai O."/>
            <person name="Mihalev A."/>
            <person name="Mihova T."/>
            <person name="Mittelman R."/>
            <person name="Mlenga V."/>
            <person name="Montmayeur A."/>
            <person name="Mulrain L."/>
            <person name="Navidi A."/>
            <person name="Naylor J."/>
            <person name="Negash T."/>
            <person name="Nguyen T."/>
            <person name="Nguyen N."/>
            <person name="Nicol R."/>
            <person name="Norbu C."/>
            <person name="Norbu N."/>
            <person name="Novod N."/>
            <person name="O'Neill B."/>
            <person name="Osman S."/>
            <person name="Markiewicz E."/>
            <person name="Oyono O.L."/>
            <person name="Patti C."/>
            <person name="Phunkhang P."/>
            <person name="Pierre F."/>
            <person name="Priest M."/>
            <person name="Raghuraman S."/>
            <person name="Rege F."/>
            <person name="Reyes R."/>
            <person name="Rise C."/>
            <person name="Rogov P."/>
            <person name="Ross K."/>
            <person name="Ryan E."/>
            <person name="Settipalli S."/>
            <person name="Shea T."/>
            <person name="Sherpa N."/>
            <person name="Shi L."/>
            <person name="Shih D."/>
            <person name="Sparrow T."/>
            <person name="Spaulding J."/>
            <person name="Stalker J."/>
            <person name="Stange-Thomann N."/>
            <person name="Stavropoulos S."/>
            <person name="Stone C."/>
            <person name="Strader C."/>
            <person name="Tesfaye S."/>
            <person name="Thomson T."/>
            <person name="Thoulutsang Y."/>
            <person name="Thoulutsang D."/>
            <person name="Topham K."/>
            <person name="Topping I."/>
            <person name="Tsamla T."/>
            <person name="Vassiliev H."/>
            <person name="Vo A."/>
            <person name="Wangchuk T."/>
            <person name="Wangdi T."/>
            <person name="Weiand M."/>
            <person name="Wilkinson J."/>
            <person name="Wilson A."/>
            <person name="Yadav S."/>
            <person name="Young G."/>
            <person name="Yu Q."/>
            <person name="Zembek L."/>
            <person name="Zhong D."/>
            <person name="Zimmer A."/>
            <person name="Zwirko Z."/>
            <person name="Jaffe D.B."/>
            <person name="Alvarez P."/>
            <person name="Brockman W."/>
            <person name="Butler J."/>
            <person name="Chin C."/>
            <person name="Gnerre S."/>
            <person name="Grabherr M."/>
            <person name="Kleber M."/>
            <person name="Mauceli E."/>
            <person name="MacCallum I."/>
        </authorList>
    </citation>
    <scope>NUCLEOTIDE SEQUENCE [LARGE SCALE GENOMIC DNA]</scope>
    <source>
        <strain evidence="6">Tucson 15010-1051.87</strain>
    </source>
</reference>
<dbReference type="InterPro" id="IPR038606">
    <property type="entry name" value="To_sf"/>
</dbReference>
<evidence type="ECO:0008006" key="7">
    <source>
        <dbReference type="Google" id="ProtNLM"/>
    </source>
</evidence>
<sequence>MSRIIFIVVFCTVLAVQAEFPDDPKPCKYGDSGCIVKMINYLIREKAMQGDHEFNLVKLDPLPVAKMNIKQGAESPVNIDLTFKDNQLLGISKMKFRKIKGFGKDIAGGHEILFNAGKLSLVGPYNIKGKVLILPISGTGKSNMTLVNCDVVLSFTGKPFEKNGETYMEASNLKIITKPERMYYYFTNLFNGDKALGDNMNAFLNDNWEAIFQEVKQSMESAFADIFQTIITGVFSKYPYAKFFEE</sequence>
<evidence type="ECO:0000256" key="2">
    <source>
        <dbReference type="ARBA" id="ARBA00023108"/>
    </source>
</evidence>
<dbReference type="eggNOG" id="ENOG502SQ21">
    <property type="taxonomic scope" value="Eukaryota"/>
</dbReference>